<sequence length="182" mass="19781">MGEDIDLDGAVYVLAGVRTEELTAAQASAFRRACKRHFENTNKSKGIDVLLREALAEIGLSVKDLTTRQLAKVRTACGIYRYLADALNNKTIALEDLEEAFGAGEDPEPGDQDASEEALGDVLVEVSNPRVEVQITTTGVAIRPKTEEQRLWLSTADAKFLATVVNNRPGLVSDTWFTKGGE</sequence>
<protein>
    <submittedName>
        <fullName evidence="1">Uncharacterized protein</fullName>
    </submittedName>
</protein>
<evidence type="ECO:0000313" key="1">
    <source>
        <dbReference type="EMBL" id="DAF94659.1"/>
    </source>
</evidence>
<name>A0A8S5UJN3_9CAUD</name>
<proteinExistence type="predicted"/>
<organism evidence="1">
    <name type="scientific">Siphoviridae sp. ctvph17</name>
    <dbReference type="NCBI Taxonomy" id="2825724"/>
    <lineage>
        <taxon>Viruses</taxon>
        <taxon>Duplodnaviria</taxon>
        <taxon>Heunggongvirae</taxon>
        <taxon>Uroviricota</taxon>
        <taxon>Caudoviricetes</taxon>
    </lineage>
</organism>
<accession>A0A8S5UJN3</accession>
<reference evidence="1" key="1">
    <citation type="journal article" date="2021" name="Proc. Natl. Acad. Sci. U.S.A.">
        <title>A Catalog of Tens of Thousands of Viruses from Human Metagenomes Reveals Hidden Associations with Chronic Diseases.</title>
        <authorList>
            <person name="Tisza M.J."/>
            <person name="Buck C.B."/>
        </authorList>
    </citation>
    <scope>NUCLEOTIDE SEQUENCE</scope>
    <source>
        <strain evidence="1">Ctvph17</strain>
    </source>
</reference>
<dbReference type="EMBL" id="BK016095">
    <property type="protein sequence ID" value="DAF94659.1"/>
    <property type="molecule type" value="Genomic_DNA"/>
</dbReference>